<dbReference type="Pfam" id="PF05705">
    <property type="entry name" value="DUF829"/>
    <property type="match status" value="1"/>
</dbReference>
<dbReference type="PANTHER" id="PTHR12265">
    <property type="entry name" value="TRANSMEMBRANE PROTEIN 53"/>
    <property type="match status" value="1"/>
</dbReference>
<accession>A0AAV9NLS1</accession>
<evidence type="ECO:0000256" key="4">
    <source>
        <dbReference type="ARBA" id="ARBA00023136"/>
    </source>
</evidence>
<comment type="caution">
    <text evidence="7">The sequence shown here is derived from an EMBL/GenBank/DDBJ whole genome shotgun (WGS) entry which is preliminary data.</text>
</comment>
<dbReference type="GO" id="GO:0031965">
    <property type="term" value="C:nuclear membrane"/>
    <property type="evidence" value="ECO:0007669"/>
    <property type="project" value="UniProtKB-SubCell"/>
</dbReference>
<sequence length="385" mass="42435">MAQKDPLSSFQRLSGRIFLHIPNESGDSKQPSSYKASVPDFVVVCAWAFSQPRRKFPNSDHMDPSSFLSGVIHAFALLMTVSFEPSGTDTAFVPDVAKYIAHYQLLYPNARILLLFNTVHNMLWVPDSVQMKELQPAVQAIDEFLDSHDARVTTAMDDAESKHCEPTIFFHIFSNGGAHMAVQLGQAYRDNGRVSSPTSSSTSARQLPISAVVFDSCPGHARYATAGKTTLSFLPKDAHVARTLAMPVVYLLLGGFYLCHVLGVAEHVVIKLWRELNSPTGPFLFKGSGLHSKGSQVITDPTAGQTTSNKRVIPRAYICSQADDMIPSQDIFEHAAIARHSSGLSDDAAKDVIRVEEFVESMHVNHVSLYKERYWAIIGETLGRI</sequence>
<keyword evidence="3" id="KW-1133">Transmembrane helix</keyword>
<comment type="subcellular location">
    <subcellularLocation>
        <location evidence="6">Endomembrane system</location>
        <topology evidence="6">Single-pass membrane protein</topology>
    </subcellularLocation>
    <subcellularLocation>
        <location evidence="1">Nucleus membrane</location>
    </subcellularLocation>
</comment>
<name>A0AAV9NLS1_9EURO</name>
<keyword evidence="8" id="KW-1185">Reference proteome</keyword>
<gene>
    <name evidence="7" type="ORF">LTR84_009791</name>
</gene>
<protein>
    <submittedName>
        <fullName evidence="7">Uncharacterized protein</fullName>
    </submittedName>
</protein>
<dbReference type="EMBL" id="JAVRRD010000004">
    <property type="protein sequence ID" value="KAK5059908.1"/>
    <property type="molecule type" value="Genomic_DNA"/>
</dbReference>
<evidence type="ECO:0000256" key="6">
    <source>
        <dbReference type="ARBA" id="ARBA00037847"/>
    </source>
</evidence>
<evidence type="ECO:0000256" key="2">
    <source>
        <dbReference type="ARBA" id="ARBA00022692"/>
    </source>
</evidence>
<dbReference type="Proteomes" id="UP001358417">
    <property type="component" value="Unassembled WGS sequence"/>
</dbReference>
<dbReference type="AlphaFoldDB" id="A0AAV9NLS1"/>
<dbReference type="RefSeq" id="XP_064709729.1">
    <property type="nucleotide sequence ID" value="XM_064853330.1"/>
</dbReference>
<keyword evidence="4" id="KW-0472">Membrane</keyword>
<evidence type="ECO:0000256" key="1">
    <source>
        <dbReference type="ARBA" id="ARBA00004126"/>
    </source>
</evidence>
<evidence type="ECO:0000313" key="8">
    <source>
        <dbReference type="Proteomes" id="UP001358417"/>
    </source>
</evidence>
<reference evidence="7 8" key="1">
    <citation type="submission" date="2023-08" db="EMBL/GenBank/DDBJ databases">
        <title>Black Yeasts Isolated from many extreme environments.</title>
        <authorList>
            <person name="Coleine C."/>
            <person name="Stajich J.E."/>
            <person name="Selbmann L."/>
        </authorList>
    </citation>
    <scope>NUCLEOTIDE SEQUENCE [LARGE SCALE GENOMIC DNA]</scope>
    <source>
        <strain evidence="7 8">CCFEE 5792</strain>
    </source>
</reference>
<organism evidence="7 8">
    <name type="scientific">Exophiala bonariae</name>
    <dbReference type="NCBI Taxonomy" id="1690606"/>
    <lineage>
        <taxon>Eukaryota</taxon>
        <taxon>Fungi</taxon>
        <taxon>Dikarya</taxon>
        <taxon>Ascomycota</taxon>
        <taxon>Pezizomycotina</taxon>
        <taxon>Eurotiomycetes</taxon>
        <taxon>Chaetothyriomycetidae</taxon>
        <taxon>Chaetothyriales</taxon>
        <taxon>Herpotrichiellaceae</taxon>
        <taxon>Exophiala</taxon>
    </lineage>
</organism>
<evidence type="ECO:0000313" key="7">
    <source>
        <dbReference type="EMBL" id="KAK5059908.1"/>
    </source>
</evidence>
<evidence type="ECO:0000256" key="3">
    <source>
        <dbReference type="ARBA" id="ARBA00022989"/>
    </source>
</evidence>
<dbReference type="GeneID" id="89977949"/>
<keyword evidence="5" id="KW-0539">Nucleus</keyword>
<evidence type="ECO:0000256" key="5">
    <source>
        <dbReference type="ARBA" id="ARBA00023242"/>
    </source>
</evidence>
<dbReference type="InterPro" id="IPR008547">
    <property type="entry name" value="DUF829_TMEM53"/>
</dbReference>
<dbReference type="PANTHER" id="PTHR12265:SF30">
    <property type="entry name" value="TRANSMEMBRANE PROTEIN 53"/>
    <property type="match status" value="1"/>
</dbReference>
<keyword evidence="2" id="KW-0812">Transmembrane</keyword>
<proteinExistence type="predicted"/>